<accession>A0AAE9HA06</accession>
<organism evidence="2 3">
    <name type="scientific">Alcaligenes faecalis</name>
    <dbReference type="NCBI Taxonomy" id="511"/>
    <lineage>
        <taxon>Bacteria</taxon>
        <taxon>Pseudomonadati</taxon>
        <taxon>Pseudomonadota</taxon>
        <taxon>Betaproteobacteria</taxon>
        <taxon>Burkholderiales</taxon>
        <taxon>Alcaligenaceae</taxon>
        <taxon>Alcaligenes</taxon>
    </lineage>
</organism>
<dbReference type="InterPro" id="IPR036390">
    <property type="entry name" value="WH_DNA-bd_sf"/>
</dbReference>
<gene>
    <name evidence="2" type="ORF">MXF72_05190</name>
</gene>
<name>A0AAE9HA06_ALCFA</name>
<proteinExistence type="predicted"/>
<dbReference type="PANTHER" id="PTHR33164:SF43">
    <property type="entry name" value="HTH-TYPE TRANSCRIPTIONAL REPRESSOR YETL"/>
    <property type="match status" value="1"/>
</dbReference>
<dbReference type="RefSeq" id="WP_226348982.1">
    <property type="nucleotide sequence ID" value="NZ_CP092182.1"/>
</dbReference>
<dbReference type="Gene3D" id="1.10.10.10">
    <property type="entry name" value="Winged helix-like DNA-binding domain superfamily/Winged helix DNA-binding domain"/>
    <property type="match status" value="1"/>
</dbReference>
<dbReference type="InterPro" id="IPR000835">
    <property type="entry name" value="HTH_MarR-typ"/>
</dbReference>
<reference evidence="2" key="1">
    <citation type="submission" date="2022-04" db="EMBL/GenBank/DDBJ databases">
        <title>Genomic mining of Alcaligenes faecalis D334 producing ectoin and derivatives.</title>
        <authorList>
            <person name="Doan V.T."/>
            <person name="Quach N.T."/>
            <person name="Vu T.-H.-N."/>
            <person name="Phi Q.-T."/>
        </authorList>
    </citation>
    <scope>NUCLEOTIDE SEQUENCE</scope>
    <source>
        <strain evidence="2">D334</strain>
    </source>
</reference>
<dbReference type="SMART" id="SM00347">
    <property type="entry name" value="HTH_MARR"/>
    <property type="match status" value="1"/>
</dbReference>
<dbReference type="PANTHER" id="PTHR33164">
    <property type="entry name" value="TRANSCRIPTIONAL REGULATOR, MARR FAMILY"/>
    <property type="match status" value="1"/>
</dbReference>
<dbReference type="EMBL" id="CP095873">
    <property type="protein sequence ID" value="UPL22477.1"/>
    <property type="molecule type" value="Genomic_DNA"/>
</dbReference>
<dbReference type="GO" id="GO:0003700">
    <property type="term" value="F:DNA-binding transcription factor activity"/>
    <property type="evidence" value="ECO:0007669"/>
    <property type="project" value="InterPro"/>
</dbReference>
<dbReference type="AlphaFoldDB" id="A0AAE9HA06"/>
<dbReference type="Proteomes" id="UP000830925">
    <property type="component" value="Chromosome"/>
</dbReference>
<evidence type="ECO:0000313" key="2">
    <source>
        <dbReference type="EMBL" id="UPL22477.1"/>
    </source>
</evidence>
<evidence type="ECO:0000259" key="1">
    <source>
        <dbReference type="SMART" id="SM00347"/>
    </source>
</evidence>
<dbReference type="SUPFAM" id="SSF46785">
    <property type="entry name" value="Winged helix' DNA-binding domain"/>
    <property type="match status" value="1"/>
</dbReference>
<feature type="domain" description="HTH marR-type" evidence="1">
    <location>
        <begin position="47"/>
        <end position="143"/>
    </location>
</feature>
<dbReference type="InterPro" id="IPR036388">
    <property type="entry name" value="WH-like_DNA-bd_sf"/>
</dbReference>
<protein>
    <submittedName>
        <fullName evidence="2">MarR family transcriptional regulator</fullName>
    </submittedName>
</protein>
<dbReference type="InterPro" id="IPR039422">
    <property type="entry name" value="MarR/SlyA-like"/>
</dbReference>
<dbReference type="GO" id="GO:0006950">
    <property type="term" value="P:response to stress"/>
    <property type="evidence" value="ECO:0007669"/>
    <property type="project" value="TreeGrafter"/>
</dbReference>
<sequence>MSDKRPLTKNWIAPYPQEEVLSGHMRGDIVRMMVRQFDVYMEANKHELAQEAGLSLNEYKALEFVLELKHLSPGRLAQLLHLSPSGNHALITRLEHAGYLTRKPHPRDGRMTCLYPNQERCKRLIANMEHAAQHIIKATAQHNPGQLAALHEFLTGSIGHLRHDALHRLKRKPD</sequence>
<evidence type="ECO:0000313" key="3">
    <source>
        <dbReference type="Proteomes" id="UP000830925"/>
    </source>
</evidence>
<dbReference type="Pfam" id="PF12802">
    <property type="entry name" value="MarR_2"/>
    <property type="match status" value="1"/>
</dbReference>